<comment type="caution">
    <text evidence="2">The sequence shown here is derived from an EMBL/GenBank/DDBJ whole genome shotgun (WGS) entry which is preliminary data.</text>
</comment>
<sequence>MSSHRNKATAFQRPPKFNFLAARLPASRRDWPLGLSPTDAKRSAANQHGKRGNK</sequence>
<reference evidence="3" key="1">
    <citation type="journal article" date="2020" name="MBio">
        <title>Horizontal gene transfer to a defensive symbiont with a reduced genome amongst a multipartite beetle microbiome.</title>
        <authorList>
            <person name="Waterworth S.C."/>
            <person name="Florez L.V."/>
            <person name="Rees E.R."/>
            <person name="Hertweck C."/>
            <person name="Kaltenpoth M."/>
            <person name="Kwan J.C."/>
        </authorList>
    </citation>
    <scope>NUCLEOTIDE SEQUENCE [LARGE SCALE GENOMIC DNA]</scope>
</reference>
<gene>
    <name evidence="2" type="ORF">GAK35_02759</name>
</gene>
<evidence type="ECO:0000313" key="2">
    <source>
        <dbReference type="EMBL" id="KAF1042386.1"/>
    </source>
</evidence>
<dbReference type="EMBL" id="WNDX01000085">
    <property type="protein sequence ID" value="KAF1042386.1"/>
    <property type="molecule type" value="Genomic_DNA"/>
</dbReference>
<organism evidence="2 3">
    <name type="scientific">Herbaspirillum frisingense</name>
    <dbReference type="NCBI Taxonomy" id="92645"/>
    <lineage>
        <taxon>Bacteria</taxon>
        <taxon>Pseudomonadati</taxon>
        <taxon>Pseudomonadota</taxon>
        <taxon>Betaproteobacteria</taxon>
        <taxon>Burkholderiales</taxon>
        <taxon>Oxalobacteraceae</taxon>
        <taxon>Herbaspirillum</taxon>
    </lineage>
</organism>
<evidence type="ECO:0000313" key="3">
    <source>
        <dbReference type="Proteomes" id="UP000462435"/>
    </source>
</evidence>
<protein>
    <submittedName>
        <fullName evidence="2">Uncharacterized protein</fullName>
    </submittedName>
</protein>
<dbReference type="Proteomes" id="UP000462435">
    <property type="component" value="Unassembled WGS sequence"/>
</dbReference>
<evidence type="ECO:0000256" key="1">
    <source>
        <dbReference type="SAM" id="MobiDB-lite"/>
    </source>
</evidence>
<dbReference type="AlphaFoldDB" id="A0A7V8FVI9"/>
<proteinExistence type="predicted"/>
<feature type="region of interest" description="Disordered" evidence="1">
    <location>
        <begin position="28"/>
        <end position="54"/>
    </location>
</feature>
<accession>A0A7V8FVI9</accession>
<name>A0A7V8FVI9_9BURK</name>